<accession>A0A443S1G5</accession>
<comment type="similarity">
    <text evidence="5 6">Belongs to the anion channel-forming bestrophin (TC 1.A.46) family. Calcium-sensitive chloride channel subfamily.</text>
</comment>
<evidence type="ECO:0000256" key="7">
    <source>
        <dbReference type="SAM" id="MobiDB-lite"/>
    </source>
</evidence>
<dbReference type="STRING" id="299467.A0A443S1G5"/>
<dbReference type="GO" id="GO:0005886">
    <property type="term" value="C:plasma membrane"/>
    <property type="evidence" value="ECO:0007669"/>
    <property type="project" value="UniProtKB-SubCell"/>
</dbReference>
<reference evidence="8 9" key="1">
    <citation type="journal article" date="2018" name="Gigascience">
        <title>Genomes of trombidid mites reveal novel predicted allergens and laterally-transferred genes associated with secondary metabolism.</title>
        <authorList>
            <person name="Dong X."/>
            <person name="Chaisiri K."/>
            <person name="Xia D."/>
            <person name="Armstrong S.D."/>
            <person name="Fang Y."/>
            <person name="Donnelly M.J."/>
            <person name="Kadowaki T."/>
            <person name="McGarry J.W."/>
            <person name="Darby A.C."/>
            <person name="Makepeace B.L."/>
        </authorList>
    </citation>
    <scope>NUCLEOTIDE SEQUENCE [LARGE SCALE GENOMIC DNA]</scope>
    <source>
        <strain evidence="8">UoL-UT</strain>
    </source>
</reference>
<keyword evidence="6" id="KW-0406">Ion transport</keyword>
<dbReference type="InterPro" id="IPR021134">
    <property type="entry name" value="Bestrophin-like"/>
</dbReference>
<evidence type="ECO:0000313" key="8">
    <source>
        <dbReference type="EMBL" id="RWS21372.1"/>
    </source>
</evidence>
<dbReference type="GO" id="GO:0034707">
    <property type="term" value="C:chloride channel complex"/>
    <property type="evidence" value="ECO:0007669"/>
    <property type="project" value="UniProtKB-KW"/>
</dbReference>
<evidence type="ECO:0000256" key="4">
    <source>
        <dbReference type="ARBA" id="ARBA00023136"/>
    </source>
</evidence>
<organism evidence="8 9">
    <name type="scientific">Leptotrombidium deliense</name>
    <dbReference type="NCBI Taxonomy" id="299467"/>
    <lineage>
        <taxon>Eukaryota</taxon>
        <taxon>Metazoa</taxon>
        <taxon>Ecdysozoa</taxon>
        <taxon>Arthropoda</taxon>
        <taxon>Chelicerata</taxon>
        <taxon>Arachnida</taxon>
        <taxon>Acari</taxon>
        <taxon>Acariformes</taxon>
        <taxon>Trombidiformes</taxon>
        <taxon>Prostigmata</taxon>
        <taxon>Anystina</taxon>
        <taxon>Parasitengona</taxon>
        <taxon>Trombiculoidea</taxon>
        <taxon>Trombiculidae</taxon>
        <taxon>Leptotrombidium</taxon>
    </lineage>
</organism>
<keyword evidence="6" id="KW-0407">Ion channel</keyword>
<dbReference type="AlphaFoldDB" id="A0A443S1G5"/>
<dbReference type="VEuPathDB" id="VectorBase:LDEU010668"/>
<dbReference type="GO" id="GO:0005254">
    <property type="term" value="F:chloride channel activity"/>
    <property type="evidence" value="ECO:0007669"/>
    <property type="project" value="UniProtKB-KW"/>
</dbReference>
<dbReference type="OrthoDB" id="201595at2759"/>
<evidence type="ECO:0000256" key="1">
    <source>
        <dbReference type="ARBA" id="ARBA00004370"/>
    </source>
</evidence>
<evidence type="ECO:0000256" key="3">
    <source>
        <dbReference type="ARBA" id="ARBA00022989"/>
    </source>
</evidence>
<keyword evidence="4" id="KW-0472">Membrane</keyword>
<dbReference type="InterPro" id="IPR000615">
    <property type="entry name" value="Bestrophin"/>
</dbReference>
<evidence type="ECO:0000256" key="6">
    <source>
        <dbReference type="RuleBase" id="RU363126"/>
    </source>
</evidence>
<dbReference type="Proteomes" id="UP000288716">
    <property type="component" value="Unassembled WGS sequence"/>
</dbReference>
<comment type="caution">
    <text evidence="8">The sequence shown here is derived from an EMBL/GenBank/DDBJ whole genome shotgun (WGS) entry which is preliminary data.</text>
</comment>
<dbReference type="Pfam" id="PF01062">
    <property type="entry name" value="Bestrophin"/>
    <property type="match status" value="1"/>
</dbReference>
<feature type="compositionally biased region" description="Polar residues" evidence="7">
    <location>
        <begin position="345"/>
        <end position="360"/>
    </location>
</feature>
<keyword evidence="9" id="KW-1185">Reference proteome</keyword>
<keyword evidence="6" id="KW-0869">Chloride channel</keyword>
<evidence type="ECO:0000313" key="9">
    <source>
        <dbReference type="Proteomes" id="UP000288716"/>
    </source>
</evidence>
<keyword evidence="6" id="KW-0868">Chloride</keyword>
<keyword evidence="2" id="KW-0812">Transmembrane</keyword>
<sequence>MGRQYLDPSKGYSGHDIDLYIPVFTVLEFFFFMGWLKVAEQLINPFGEDDDDFDLNWMLDRNLLVAMLIVDDLCNKHPKLERDLYWDDPEPVLPYTRNSMQLRTRTQPHHGSTMNLNIDYESEFVPLKPIMEDEESNVYQSPPNSPTNEHHLIPSLQDIRGSRLMNMIIGSSENVSGSTPKLTERNLNPFSSYFKLKVPRKRNRNSETSSRMQSSNSTLQVSRTSIDEDSVMNQSQRHLKMSPTIPKRQVSDESTSLILEIDHNDQNASESPRKLWRNTSFSVDETGKEFKVIKNSDGSIKLEVVTKQPLDLQSIDSSNVDTVSVQSENNNNDVNQETKTDSIDSDTSQESLTPFETNQDTVTSMTQLLKKNQNFE</sequence>
<feature type="compositionally biased region" description="Polar residues" evidence="7">
    <location>
        <begin position="206"/>
        <end position="224"/>
    </location>
</feature>
<dbReference type="EMBL" id="NCKV01012558">
    <property type="protein sequence ID" value="RWS21372.1"/>
    <property type="molecule type" value="Genomic_DNA"/>
</dbReference>
<evidence type="ECO:0000256" key="2">
    <source>
        <dbReference type="ARBA" id="ARBA00022692"/>
    </source>
</evidence>
<evidence type="ECO:0000256" key="5">
    <source>
        <dbReference type="ARBA" id="ARBA00034769"/>
    </source>
</evidence>
<protein>
    <recommendedName>
        <fullName evidence="6">Bestrophin homolog</fullName>
    </recommendedName>
</protein>
<keyword evidence="6" id="KW-0813">Transport</keyword>
<keyword evidence="3" id="KW-1133">Transmembrane helix</keyword>
<comment type="subcellular location">
    <subcellularLocation>
        <location evidence="6">Cell membrane</location>
        <topology evidence="6">Multi-pass membrane protein</topology>
    </subcellularLocation>
    <subcellularLocation>
        <location evidence="1">Membrane</location>
    </subcellularLocation>
</comment>
<dbReference type="PANTHER" id="PTHR10736:SF0">
    <property type="entry name" value="BESTROPHIN HOMOLOG"/>
    <property type="match status" value="1"/>
</dbReference>
<dbReference type="PANTHER" id="PTHR10736">
    <property type="entry name" value="BESTROPHIN"/>
    <property type="match status" value="1"/>
</dbReference>
<feature type="region of interest" description="Disordered" evidence="7">
    <location>
        <begin position="321"/>
        <end position="360"/>
    </location>
</feature>
<comment type="function">
    <text evidence="6">Forms chloride channels.</text>
</comment>
<proteinExistence type="inferred from homology"/>
<keyword evidence="6" id="KW-1003">Cell membrane</keyword>
<gene>
    <name evidence="8" type="ORF">B4U80_08960</name>
</gene>
<name>A0A443S1G5_9ACAR</name>
<feature type="compositionally biased region" description="Polar residues" evidence="7">
    <location>
        <begin position="321"/>
        <end position="335"/>
    </location>
</feature>
<feature type="region of interest" description="Disordered" evidence="7">
    <location>
        <begin position="193"/>
        <end position="252"/>
    </location>
</feature>